<dbReference type="Pfam" id="PF09339">
    <property type="entry name" value="HTH_IclR"/>
    <property type="match status" value="1"/>
</dbReference>
<dbReference type="InterPro" id="IPR014757">
    <property type="entry name" value="Tscrpt_reg_IclR_C"/>
</dbReference>
<name>A0ABV7GV12_9RHOB</name>
<dbReference type="PANTHER" id="PTHR30136:SF24">
    <property type="entry name" value="HTH-TYPE TRANSCRIPTIONAL REPRESSOR ALLR"/>
    <property type="match status" value="1"/>
</dbReference>
<evidence type="ECO:0000259" key="4">
    <source>
        <dbReference type="PROSITE" id="PS51077"/>
    </source>
</evidence>
<evidence type="ECO:0000256" key="2">
    <source>
        <dbReference type="ARBA" id="ARBA00023125"/>
    </source>
</evidence>
<dbReference type="SUPFAM" id="SSF55781">
    <property type="entry name" value="GAF domain-like"/>
    <property type="match status" value="1"/>
</dbReference>
<dbReference type="PANTHER" id="PTHR30136">
    <property type="entry name" value="HELIX-TURN-HELIX TRANSCRIPTIONAL REGULATOR, ICLR FAMILY"/>
    <property type="match status" value="1"/>
</dbReference>
<comment type="caution">
    <text evidence="6">The sequence shown here is derived from an EMBL/GenBank/DDBJ whole genome shotgun (WGS) entry which is preliminary data.</text>
</comment>
<accession>A0ABV7GV12</accession>
<dbReference type="InterPro" id="IPR050707">
    <property type="entry name" value="HTH_MetabolicPath_Reg"/>
</dbReference>
<dbReference type="PROSITE" id="PS51078">
    <property type="entry name" value="ICLR_ED"/>
    <property type="match status" value="1"/>
</dbReference>
<organism evidence="6 7">
    <name type="scientific">Psychromarinibacter halotolerans</name>
    <dbReference type="NCBI Taxonomy" id="1775175"/>
    <lineage>
        <taxon>Bacteria</taxon>
        <taxon>Pseudomonadati</taxon>
        <taxon>Pseudomonadota</taxon>
        <taxon>Alphaproteobacteria</taxon>
        <taxon>Rhodobacterales</taxon>
        <taxon>Paracoccaceae</taxon>
        <taxon>Psychromarinibacter</taxon>
    </lineage>
</organism>
<dbReference type="EMBL" id="JBHRTB010000010">
    <property type="protein sequence ID" value="MFC3144173.1"/>
    <property type="molecule type" value="Genomic_DNA"/>
</dbReference>
<dbReference type="PROSITE" id="PS51077">
    <property type="entry name" value="HTH_ICLR"/>
    <property type="match status" value="1"/>
</dbReference>
<sequence length="270" mass="29643">MKPASSLERLLSVLQLFTEDRLEWTPEAMMERLGYARPTLYRYLKTLSEAGLLASHPHAGYTLGPKIVEMDYLLRLSDPLILATHPVLEDLAVTFPGTALLVRWYGDRMLCVDAVNHQPEPLSSYPRGRPMPMGRGAIARAILAFLPKPQALSIIETHLPEWQALGLGDTAETVHGAMRQVRRDGYSMAFGEVTPGVVGTAAPVFDQARSPVGALCLTLRETDTDADIRARLADRVLDGAADISARLAMRTVSGDAEIAKWSNLTLRDNL</sequence>
<dbReference type="InterPro" id="IPR036388">
    <property type="entry name" value="WH-like_DNA-bd_sf"/>
</dbReference>
<dbReference type="InterPro" id="IPR005471">
    <property type="entry name" value="Tscrpt_reg_IclR_N"/>
</dbReference>
<feature type="domain" description="IclR-ED" evidence="5">
    <location>
        <begin position="66"/>
        <end position="249"/>
    </location>
</feature>
<dbReference type="InterPro" id="IPR036390">
    <property type="entry name" value="WH_DNA-bd_sf"/>
</dbReference>
<dbReference type="Pfam" id="PF01614">
    <property type="entry name" value="IclR_C"/>
    <property type="match status" value="1"/>
</dbReference>
<evidence type="ECO:0000313" key="6">
    <source>
        <dbReference type="EMBL" id="MFC3144173.1"/>
    </source>
</evidence>
<evidence type="ECO:0000256" key="1">
    <source>
        <dbReference type="ARBA" id="ARBA00023015"/>
    </source>
</evidence>
<protein>
    <submittedName>
        <fullName evidence="6">IclR family transcriptional regulator</fullName>
    </submittedName>
</protein>
<feature type="domain" description="HTH iclR-type" evidence="4">
    <location>
        <begin position="4"/>
        <end position="65"/>
    </location>
</feature>
<evidence type="ECO:0000256" key="3">
    <source>
        <dbReference type="ARBA" id="ARBA00023163"/>
    </source>
</evidence>
<gene>
    <name evidence="6" type="ORF">ACFOGP_15740</name>
</gene>
<dbReference type="RefSeq" id="WP_275631433.1">
    <property type="nucleotide sequence ID" value="NZ_JARGYD010000001.1"/>
</dbReference>
<reference evidence="7" key="1">
    <citation type="journal article" date="2019" name="Int. J. Syst. Evol. Microbiol.">
        <title>The Global Catalogue of Microorganisms (GCM) 10K type strain sequencing project: providing services to taxonomists for standard genome sequencing and annotation.</title>
        <authorList>
            <consortium name="The Broad Institute Genomics Platform"/>
            <consortium name="The Broad Institute Genome Sequencing Center for Infectious Disease"/>
            <person name="Wu L."/>
            <person name="Ma J."/>
        </authorList>
    </citation>
    <scope>NUCLEOTIDE SEQUENCE [LARGE SCALE GENOMIC DNA]</scope>
    <source>
        <strain evidence="7">KCTC 52366</strain>
    </source>
</reference>
<evidence type="ECO:0000259" key="5">
    <source>
        <dbReference type="PROSITE" id="PS51078"/>
    </source>
</evidence>
<keyword evidence="7" id="KW-1185">Reference proteome</keyword>
<dbReference type="InterPro" id="IPR029016">
    <property type="entry name" value="GAF-like_dom_sf"/>
</dbReference>
<keyword evidence="1" id="KW-0805">Transcription regulation</keyword>
<dbReference type="SMART" id="SM00346">
    <property type="entry name" value="HTH_ICLR"/>
    <property type="match status" value="1"/>
</dbReference>
<dbReference type="SUPFAM" id="SSF46785">
    <property type="entry name" value="Winged helix' DNA-binding domain"/>
    <property type="match status" value="1"/>
</dbReference>
<keyword evidence="3" id="KW-0804">Transcription</keyword>
<dbReference type="Gene3D" id="1.10.10.10">
    <property type="entry name" value="Winged helix-like DNA-binding domain superfamily/Winged helix DNA-binding domain"/>
    <property type="match status" value="1"/>
</dbReference>
<proteinExistence type="predicted"/>
<evidence type="ECO:0000313" key="7">
    <source>
        <dbReference type="Proteomes" id="UP001595632"/>
    </source>
</evidence>
<dbReference type="Gene3D" id="3.30.450.40">
    <property type="match status" value="1"/>
</dbReference>
<keyword evidence="2" id="KW-0238">DNA-binding</keyword>
<dbReference type="Proteomes" id="UP001595632">
    <property type="component" value="Unassembled WGS sequence"/>
</dbReference>